<keyword evidence="2 10" id="KW-0728">SH3 domain</keyword>
<feature type="region of interest" description="Disordered" evidence="11">
    <location>
        <begin position="1"/>
        <end position="23"/>
    </location>
</feature>
<protein>
    <recommendedName>
        <fullName evidence="8">Peroxin-13</fullName>
    </recommendedName>
</protein>
<evidence type="ECO:0000313" key="15">
    <source>
        <dbReference type="Proteomes" id="UP000241769"/>
    </source>
</evidence>
<keyword evidence="6 12" id="KW-0472">Membrane</keyword>
<evidence type="ECO:0000256" key="9">
    <source>
        <dbReference type="ARBA" id="ARBA00046271"/>
    </source>
</evidence>
<dbReference type="AlphaFoldDB" id="A0A2P6NFI5"/>
<dbReference type="Proteomes" id="UP000241769">
    <property type="component" value="Unassembled WGS sequence"/>
</dbReference>
<feature type="region of interest" description="Disordered" evidence="11">
    <location>
        <begin position="47"/>
        <end position="81"/>
    </location>
</feature>
<evidence type="ECO:0000256" key="10">
    <source>
        <dbReference type="PROSITE-ProRule" id="PRU00192"/>
    </source>
</evidence>
<dbReference type="CDD" id="cd00174">
    <property type="entry name" value="SH3"/>
    <property type="match status" value="1"/>
</dbReference>
<evidence type="ECO:0000256" key="3">
    <source>
        <dbReference type="ARBA" id="ARBA00022448"/>
    </source>
</evidence>
<keyword evidence="15" id="KW-1185">Reference proteome</keyword>
<dbReference type="GO" id="GO:0005778">
    <property type="term" value="C:peroxisomal membrane"/>
    <property type="evidence" value="ECO:0007669"/>
    <property type="project" value="UniProtKB-SubCell"/>
</dbReference>
<dbReference type="STRING" id="1890364.A0A2P6NFI5"/>
<keyword evidence="7" id="KW-0576">Peroxisome</keyword>
<keyword evidence="4" id="KW-0653">Protein transport</keyword>
<dbReference type="PROSITE" id="PS50002">
    <property type="entry name" value="SH3"/>
    <property type="match status" value="1"/>
</dbReference>
<keyword evidence="3" id="KW-0813">Transport</keyword>
<comment type="subcellular location">
    <subcellularLocation>
        <location evidence="9">Peroxisome membrane</location>
    </subcellularLocation>
</comment>
<feature type="transmembrane region" description="Helical" evidence="12">
    <location>
        <begin position="282"/>
        <end position="304"/>
    </location>
</feature>
<feature type="domain" description="SH3" evidence="13">
    <location>
        <begin position="330"/>
        <end position="390"/>
    </location>
</feature>
<feature type="transmembrane region" description="Helical" evidence="12">
    <location>
        <begin position="224"/>
        <end position="245"/>
    </location>
</feature>
<evidence type="ECO:0000256" key="12">
    <source>
        <dbReference type="SAM" id="Phobius"/>
    </source>
</evidence>
<evidence type="ECO:0000256" key="11">
    <source>
        <dbReference type="SAM" id="MobiDB-lite"/>
    </source>
</evidence>
<evidence type="ECO:0000256" key="6">
    <source>
        <dbReference type="ARBA" id="ARBA00023136"/>
    </source>
</evidence>
<gene>
    <name evidence="14" type="ORF">PROFUN_10049</name>
</gene>
<dbReference type="SUPFAM" id="SSF50044">
    <property type="entry name" value="SH3-domain"/>
    <property type="match status" value="1"/>
</dbReference>
<dbReference type="InterPro" id="IPR036028">
    <property type="entry name" value="SH3-like_dom_sf"/>
</dbReference>
<keyword evidence="12" id="KW-1133">Transmembrane helix</keyword>
<dbReference type="OrthoDB" id="26539at2759"/>
<organism evidence="14 15">
    <name type="scientific">Planoprotostelium fungivorum</name>
    <dbReference type="NCBI Taxonomy" id="1890364"/>
    <lineage>
        <taxon>Eukaryota</taxon>
        <taxon>Amoebozoa</taxon>
        <taxon>Evosea</taxon>
        <taxon>Variosea</taxon>
        <taxon>Cavosteliida</taxon>
        <taxon>Cavosteliaceae</taxon>
        <taxon>Planoprotostelium</taxon>
    </lineage>
</organism>
<dbReference type="GO" id="GO:0016560">
    <property type="term" value="P:protein import into peroxisome matrix, docking"/>
    <property type="evidence" value="ECO:0007669"/>
    <property type="project" value="InterPro"/>
</dbReference>
<reference evidence="14 15" key="1">
    <citation type="journal article" date="2018" name="Genome Biol. Evol.">
        <title>Multiple Roots of Fruiting Body Formation in Amoebozoa.</title>
        <authorList>
            <person name="Hillmann F."/>
            <person name="Forbes G."/>
            <person name="Novohradska S."/>
            <person name="Ferling I."/>
            <person name="Riege K."/>
            <person name="Groth M."/>
            <person name="Westermann M."/>
            <person name="Marz M."/>
            <person name="Spaller T."/>
            <person name="Winckler T."/>
            <person name="Schaap P."/>
            <person name="Glockner G."/>
        </authorList>
    </citation>
    <scope>NUCLEOTIDE SEQUENCE [LARGE SCALE GENOMIC DNA]</scope>
    <source>
        <strain evidence="14 15">Jena</strain>
    </source>
</reference>
<evidence type="ECO:0000259" key="13">
    <source>
        <dbReference type="PROSITE" id="PS50002"/>
    </source>
</evidence>
<evidence type="ECO:0000256" key="5">
    <source>
        <dbReference type="ARBA" id="ARBA00023010"/>
    </source>
</evidence>
<evidence type="ECO:0000256" key="4">
    <source>
        <dbReference type="ARBA" id="ARBA00022927"/>
    </source>
</evidence>
<dbReference type="PANTHER" id="PTHR19332">
    <property type="entry name" value="PEROXISOMAL MEMBRANE PROTEIN PEX13"/>
    <property type="match status" value="1"/>
</dbReference>
<accession>A0A2P6NFI5</accession>
<name>A0A2P6NFI5_9EUKA</name>
<evidence type="ECO:0000256" key="7">
    <source>
        <dbReference type="ARBA" id="ARBA00023140"/>
    </source>
</evidence>
<keyword evidence="5" id="KW-0811">Translocation</keyword>
<dbReference type="InterPro" id="IPR035463">
    <property type="entry name" value="Pex13"/>
</dbReference>
<evidence type="ECO:0000256" key="8">
    <source>
        <dbReference type="ARBA" id="ARBA00029693"/>
    </source>
</evidence>
<sequence>MAASTTGRPKPWQTRSGASSSGAFQVSASVANGRLAPDVPDIPGVASSAANGMHLRGSSASSSALTVPPRPGGTSSPYSSTMGSRYGSSYGGGYGSSYGSGGYGSSYGGYGSGGYGSSYGGYGSRYGSSYGSSYGSGYGGYSSSYGSSYGGYGGGYGSRYGGYGGYGGMMGEPGMLHSGLNHMNRFVAAVESFTSFSRLLDMNVDAMNGTLGSVMRLVDVAGEFFYILKTFTIVKLLLSPFSAFWRFVLGTPRVRRISNGPNQSESFDVSEFRNQAKPTWKLSSVIAIFISIVGLPFVLAKIWTSVQQRRMRIREGLANGTYVEMKEDEDEFETAVVVQDFAPEGERELPLQKGEKVKILGQPFPDWWEGETMDGRRGLFPVNFVQLWMSSEQINLTSAETSPGSKELYFQDIHSQCPGWKIREGFFCQLCSHLKQEK</sequence>
<dbReference type="Pfam" id="PF07653">
    <property type="entry name" value="SH3_2"/>
    <property type="match status" value="1"/>
</dbReference>
<dbReference type="SMART" id="SM00326">
    <property type="entry name" value="SH3"/>
    <property type="match status" value="1"/>
</dbReference>
<dbReference type="PANTHER" id="PTHR19332:SF1">
    <property type="entry name" value="PEROXISOMAL MEMBRANE PROTEIN PEX13"/>
    <property type="match status" value="1"/>
</dbReference>
<evidence type="ECO:0000256" key="2">
    <source>
        <dbReference type="ARBA" id="ARBA00022443"/>
    </source>
</evidence>
<dbReference type="InParanoid" id="A0A2P6NFI5"/>
<proteinExistence type="inferred from homology"/>
<dbReference type="Gene3D" id="2.30.30.40">
    <property type="entry name" value="SH3 Domains"/>
    <property type="match status" value="1"/>
</dbReference>
<evidence type="ECO:0000256" key="1">
    <source>
        <dbReference type="ARBA" id="ARBA00006033"/>
    </source>
</evidence>
<comment type="similarity">
    <text evidence="1">Belongs to the peroxin-13 family.</text>
</comment>
<keyword evidence="12" id="KW-0812">Transmembrane</keyword>
<dbReference type="InterPro" id="IPR001452">
    <property type="entry name" value="SH3_domain"/>
</dbReference>
<dbReference type="GO" id="GO:1990429">
    <property type="term" value="C:peroxisomal importomer complex"/>
    <property type="evidence" value="ECO:0007669"/>
    <property type="project" value="TreeGrafter"/>
</dbReference>
<dbReference type="EMBL" id="MDYQ01000098">
    <property type="protein sequence ID" value="PRP82685.1"/>
    <property type="molecule type" value="Genomic_DNA"/>
</dbReference>
<evidence type="ECO:0000313" key="14">
    <source>
        <dbReference type="EMBL" id="PRP82685.1"/>
    </source>
</evidence>
<comment type="caution">
    <text evidence="14">The sequence shown here is derived from an EMBL/GenBank/DDBJ whole genome shotgun (WGS) entry which is preliminary data.</text>
</comment>